<accession>A0AAV7LPF0</accession>
<proteinExistence type="predicted"/>
<feature type="compositionally biased region" description="Basic and acidic residues" evidence="1">
    <location>
        <begin position="8"/>
        <end position="24"/>
    </location>
</feature>
<keyword evidence="3" id="KW-1185">Reference proteome</keyword>
<reference evidence="2" key="1">
    <citation type="journal article" date="2022" name="bioRxiv">
        <title>Sequencing and chromosome-scale assembly of the giantPleurodeles waltlgenome.</title>
        <authorList>
            <person name="Brown T."/>
            <person name="Elewa A."/>
            <person name="Iarovenko S."/>
            <person name="Subramanian E."/>
            <person name="Araus A.J."/>
            <person name="Petzold A."/>
            <person name="Susuki M."/>
            <person name="Suzuki K.-i.T."/>
            <person name="Hayashi T."/>
            <person name="Toyoda A."/>
            <person name="Oliveira C."/>
            <person name="Osipova E."/>
            <person name="Leigh N.D."/>
            <person name="Simon A."/>
            <person name="Yun M.H."/>
        </authorList>
    </citation>
    <scope>NUCLEOTIDE SEQUENCE</scope>
    <source>
        <strain evidence="2">20211129_DDA</strain>
        <tissue evidence="2">Liver</tissue>
    </source>
</reference>
<dbReference type="Proteomes" id="UP001066276">
    <property type="component" value="Chromosome 11"/>
</dbReference>
<evidence type="ECO:0000313" key="2">
    <source>
        <dbReference type="EMBL" id="KAJ1092414.1"/>
    </source>
</evidence>
<name>A0AAV7LPF0_PLEWA</name>
<feature type="region of interest" description="Disordered" evidence="1">
    <location>
        <begin position="1"/>
        <end position="43"/>
    </location>
</feature>
<dbReference type="EMBL" id="JANPWB010000015">
    <property type="protein sequence ID" value="KAJ1092414.1"/>
    <property type="molecule type" value="Genomic_DNA"/>
</dbReference>
<evidence type="ECO:0000313" key="3">
    <source>
        <dbReference type="Proteomes" id="UP001066276"/>
    </source>
</evidence>
<organism evidence="2 3">
    <name type="scientific">Pleurodeles waltl</name>
    <name type="common">Iberian ribbed newt</name>
    <dbReference type="NCBI Taxonomy" id="8319"/>
    <lineage>
        <taxon>Eukaryota</taxon>
        <taxon>Metazoa</taxon>
        <taxon>Chordata</taxon>
        <taxon>Craniata</taxon>
        <taxon>Vertebrata</taxon>
        <taxon>Euteleostomi</taxon>
        <taxon>Amphibia</taxon>
        <taxon>Batrachia</taxon>
        <taxon>Caudata</taxon>
        <taxon>Salamandroidea</taxon>
        <taxon>Salamandridae</taxon>
        <taxon>Pleurodelinae</taxon>
        <taxon>Pleurodeles</taxon>
    </lineage>
</organism>
<comment type="caution">
    <text evidence="2">The sequence shown here is derived from an EMBL/GenBank/DDBJ whole genome shotgun (WGS) entry which is preliminary data.</text>
</comment>
<sequence length="127" mass="13818">MQDQPTESSDRSHAGDEQDLHRTSNVEARQAVQGATRDNQCQEPCAGQAMWKQGKQCREPLVTISAMRRVSNVQGATRDNQCHDPGAGQAMWKQGKQCREPLVTISAMSHAQDKLCGSKASSAGNHS</sequence>
<gene>
    <name evidence="2" type="ORF">NDU88_005524</name>
</gene>
<dbReference type="AlphaFoldDB" id="A0AAV7LPF0"/>
<evidence type="ECO:0000256" key="1">
    <source>
        <dbReference type="SAM" id="MobiDB-lite"/>
    </source>
</evidence>
<protein>
    <submittedName>
        <fullName evidence="2">Uncharacterized protein</fullName>
    </submittedName>
</protein>